<proteinExistence type="predicted"/>
<evidence type="ECO:0000256" key="1">
    <source>
        <dbReference type="SAM" id="MobiDB-lite"/>
    </source>
</evidence>
<feature type="domain" description="Aminotransferase-like plant mobile" evidence="2">
    <location>
        <begin position="470"/>
        <end position="827"/>
    </location>
</feature>
<feature type="region of interest" description="Disordered" evidence="1">
    <location>
        <begin position="1104"/>
        <end position="1137"/>
    </location>
</feature>
<protein>
    <recommendedName>
        <fullName evidence="2">Aminotransferase-like plant mobile domain-containing protein</fullName>
    </recommendedName>
</protein>
<comment type="caution">
    <text evidence="3">The sequence shown here is derived from an EMBL/GenBank/DDBJ whole genome shotgun (WGS) entry which is preliminary data.</text>
</comment>
<feature type="compositionally biased region" description="Pro residues" evidence="1">
    <location>
        <begin position="290"/>
        <end position="299"/>
    </location>
</feature>
<reference evidence="3 4" key="1">
    <citation type="submission" date="2019-01" db="EMBL/GenBank/DDBJ databases">
        <title>Sequencing of cultivated peanut Arachis hypogaea provides insights into genome evolution and oil improvement.</title>
        <authorList>
            <person name="Chen X."/>
        </authorList>
    </citation>
    <scope>NUCLEOTIDE SEQUENCE [LARGE SCALE GENOMIC DNA]</scope>
    <source>
        <strain evidence="4">cv. Fuhuasheng</strain>
        <tissue evidence="3">Leaves</tissue>
    </source>
</reference>
<evidence type="ECO:0000259" key="2">
    <source>
        <dbReference type="Pfam" id="PF10536"/>
    </source>
</evidence>
<feature type="region of interest" description="Disordered" evidence="1">
    <location>
        <begin position="993"/>
        <end position="1032"/>
    </location>
</feature>
<dbReference type="PANTHER" id="PTHR46033:SF8">
    <property type="entry name" value="PROTEIN MAINTENANCE OF MERISTEMS-LIKE"/>
    <property type="match status" value="1"/>
</dbReference>
<dbReference type="AlphaFoldDB" id="A0A445CCD3"/>
<accession>A0A445CCD3</accession>
<evidence type="ECO:0000313" key="3">
    <source>
        <dbReference type="EMBL" id="RYR48588.1"/>
    </source>
</evidence>
<dbReference type="InterPro" id="IPR019557">
    <property type="entry name" value="AminoTfrase-like_pln_mobile"/>
</dbReference>
<dbReference type="PANTHER" id="PTHR46033">
    <property type="entry name" value="PROTEIN MAIN-LIKE 2"/>
    <property type="match status" value="1"/>
</dbReference>
<dbReference type="Proteomes" id="UP000289738">
    <property type="component" value="Chromosome A07"/>
</dbReference>
<sequence length="1137" mass="130371">MLTCDYPVPPDQYNDRVEEHLRLTVAPHKSDCRGSCIKLTWLRDLKENLQLTDEISIHSIGQYSWGSACLAHLYRALCRASGFDYKKIDCPLTLLLGWAWIRLPYLAPLPRKPRNFSFANRPLMNFRKVRCVLIKEFVWVAYAVDRVDPNIIPAEIYMQLVVWSATVSLVSFECIEWHATDRCRRQFGFVQGVPHQERNLDKAHGKVLTGPKNLNWATAPSHSFWVMHWTNRYNHVLIELLMPSEHLLDTYMYWYRTKFGDRLNLSNLMVQENGEGNQDMDDDNEEPEPHSPPSSPPNPLLQEQHQSSSHSPRHCQYINGIGLLGFMAADVGQSQYGHQPEFMAGRYSLDGGIRAGPHRLLLEGSRSDGGRRILNSQNPNRVFMGLIEENANTLEQETNGYLVDDPDDEDEDEEDEIEEFDEDEKFRNDGIILHALRMIQAKGSRNLHTRHLHQIDSYDARVEEQLRESGFYHISQIGRIMSHGPTIDALVERWRPETHTFHLPHGECTITLEDVAMIFGLRTHGLPVTGSTDHSTSGLENECMTQFGIAPGPNDHRGSGVKLAWFRTLKRRQHLTDAVSREIYVKCHIMCLFGTTLFSDKSGISVHWKYLPLLRDFSQIHKFSWGSACLAHMYRSLCRASRYDCKDIDGPMPLLLVWAWLRMPSIGPLPMDTSFPLARRWNDYQSAIEQYKNWTTADVRRRLDDLSPDGFVWDAYSPNRIAPHLIPFEINDGAELWSATVPLICFETVEWHPTDRVRRQFGFQQDPPVEPMKLGASHNIVLTGPKNKNWGVEHEKWISQWLNSPASVLTGAHGDHYQPSEQYMDWYVRNFGHHLRLSEHANEEQQPQQEQSHQQEQPAQQQHPPWQDQQPYSQPYTYPPYPYLPHPQAYAYPPCAQPCPQPFTQPVISYPPYSQEYAQPFTQPTIQPYTQASTMHEEYIPTQAPHYSLTQILGTSTHDEEQYRHIIDWVQGPESSQWVDNLFSTQDPVQVPVPQEGPGRLSLDASRPPRSFSEYSMPRSSVDSGRSVHRGIGCRQTPTRISMPEEDEEETDNVVEETSAGEHEVDQLGLVPDAVDEGGTSDEMVDEAGAGALDKGYDLRIDPARKSASRWSPSTIKKRVKKGCSKMARSMKKTFSK</sequence>
<evidence type="ECO:0000313" key="4">
    <source>
        <dbReference type="Proteomes" id="UP000289738"/>
    </source>
</evidence>
<dbReference type="InterPro" id="IPR044824">
    <property type="entry name" value="MAIN-like"/>
</dbReference>
<keyword evidence="4" id="KW-1185">Reference proteome</keyword>
<dbReference type="EMBL" id="SDMP01000007">
    <property type="protein sequence ID" value="RYR48588.1"/>
    <property type="molecule type" value="Genomic_DNA"/>
</dbReference>
<feature type="compositionally biased region" description="Low complexity" evidence="1">
    <location>
        <begin position="844"/>
        <end position="872"/>
    </location>
</feature>
<gene>
    <name evidence="3" type="ORF">Ahy_A07g034623</name>
</gene>
<feature type="domain" description="Aminotransferase-like plant mobile" evidence="2">
    <location>
        <begin position="55"/>
        <end position="256"/>
    </location>
</feature>
<feature type="region of interest" description="Disordered" evidence="1">
    <location>
        <begin position="273"/>
        <end position="314"/>
    </location>
</feature>
<name>A0A445CCD3_ARAHY</name>
<feature type="compositionally biased region" description="Basic residues" evidence="1">
    <location>
        <begin position="1116"/>
        <end position="1137"/>
    </location>
</feature>
<feature type="region of interest" description="Disordered" evidence="1">
    <location>
        <begin position="840"/>
        <end position="872"/>
    </location>
</feature>
<dbReference type="Pfam" id="PF10536">
    <property type="entry name" value="PMD"/>
    <property type="match status" value="2"/>
</dbReference>
<dbReference type="GO" id="GO:0010073">
    <property type="term" value="P:meristem maintenance"/>
    <property type="evidence" value="ECO:0007669"/>
    <property type="project" value="InterPro"/>
</dbReference>
<organism evidence="3 4">
    <name type="scientific">Arachis hypogaea</name>
    <name type="common">Peanut</name>
    <dbReference type="NCBI Taxonomy" id="3818"/>
    <lineage>
        <taxon>Eukaryota</taxon>
        <taxon>Viridiplantae</taxon>
        <taxon>Streptophyta</taxon>
        <taxon>Embryophyta</taxon>
        <taxon>Tracheophyta</taxon>
        <taxon>Spermatophyta</taxon>
        <taxon>Magnoliopsida</taxon>
        <taxon>eudicotyledons</taxon>
        <taxon>Gunneridae</taxon>
        <taxon>Pentapetalae</taxon>
        <taxon>rosids</taxon>
        <taxon>fabids</taxon>
        <taxon>Fabales</taxon>
        <taxon>Fabaceae</taxon>
        <taxon>Papilionoideae</taxon>
        <taxon>50 kb inversion clade</taxon>
        <taxon>dalbergioids sensu lato</taxon>
        <taxon>Dalbergieae</taxon>
        <taxon>Pterocarpus clade</taxon>
        <taxon>Arachis</taxon>
    </lineage>
</organism>